<feature type="region of interest" description="Disordered" evidence="1">
    <location>
        <begin position="42"/>
        <end position="90"/>
    </location>
</feature>
<comment type="caution">
    <text evidence="2">The sequence shown here is derived from an EMBL/GenBank/DDBJ whole genome shotgun (WGS) entry which is preliminary data.</text>
</comment>
<proteinExistence type="predicted"/>
<protein>
    <submittedName>
        <fullName evidence="2">Uncharacterized protein</fullName>
    </submittedName>
</protein>
<sequence>MHFGIVFLSQWQQCEKHAVAITHLGCGPPRLHFKWRRCAGAAPHHRQAERGRGGEEEREGGRGGESTSRRTRLMLHHGAASRHLGPSFFP</sequence>
<evidence type="ECO:0000313" key="2">
    <source>
        <dbReference type="EMBL" id="KAK2835993.1"/>
    </source>
</evidence>
<feature type="compositionally biased region" description="Basic and acidic residues" evidence="1">
    <location>
        <begin position="46"/>
        <end position="62"/>
    </location>
</feature>
<dbReference type="Proteomes" id="UP001187415">
    <property type="component" value="Unassembled WGS sequence"/>
</dbReference>
<name>A0AA88SLP2_CHASR</name>
<dbReference type="AlphaFoldDB" id="A0AA88SLP2"/>
<gene>
    <name evidence="2" type="ORF">Q5P01_016477</name>
</gene>
<reference evidence="2" key="1">
    <citation type="submission" date="2023-07" db="EMBL/GenBank/DDBJ databases">
        <title>Chromosome-level Genome Assembly of Striped Snakehead (Channa striata).</title>
        <authorList>
            <person name="Liu H."/>
        </authorList>
    </citation>
    <scope>NUCLEOTIDE SEQUENCE</scope>
    <source>
        <strain evidence="2">Gz</strain>
        <tissue evidence="2">Muscle</tissue>
    </source>
</reference>
<dbReference type="EMBL" id="JAUPFM010000012">
    <property type="protein sequence ID" value="KAK2835993.1"/>
    <property type="molecule type" value="Genomic_DNA"/>
</dbReference>
<accession>A0AA88SLP2</accession>
<keyword evidence="3" id="KW-1185">Reference proteome</keyword>
<evidence type="ECO:0000313" key="3">
    <source>
        <dbReference type="Proteomes" id="UP001187415"/>
    </source>
</evidence>
<evidence type="ECO:0000256" key="1">
    <source>
        <dbReference type="SAM" id="MobiDB-lite"/>
    </source>
</evidence>
<organism evidence="2 3">
    <name type="scientific">Channa striata</name>
    <name type="common">Snakehead murrel</name>
    <name type="synonym">Ophicephalus striatus</name>
    <dbReference type="NCBI Taxonomy" id="64152"/>
    <lineage>
        <taxon>Eukaryota</taxon>
        <taxon>Metazoa</taxon>
        <taxon>Chordata</taxon>
        <taxon>Craniata</taxon>
        <taxon>Vertebrata</taxon>
        <taxon>Euteleostomi</taxon>
        <taxon>Actinopterygii</taxon>
        <taxon>Neopterygii</taxon>
        <taxon>Teleostei</taxon>
        <taxon>Neoteleostei</taxon>
        <taxon>Acanthomorphata</taxon>
        <taxon>Anabantaria</taxon>
        <taxon>Anabantiformes</taxon>
        <taxon>Channoidei</taxon>
        <taxon>Channidae</taxon>
        <taxon>Channa</taxon>
    </lineage>
</organism>